<evidence type="ECO:0000256" key="2">
    <source>
        <dbReference type="ARBA" id="ARBA00022729"/>
    </source>
</evidence>
<keyword evidence="2" id="KW-0732">Signal</keyword>
<sequence length="677" mass="76720">MWAQSLLSAPPKAPDKTQNEPQSQKPKLRILNELGQTQPKESAPEVVLPKPVAVESQPLTEDSLGQVEALAQRGETSLALTQLQALAPEPQEGTGTELRFRLMERRYALEIDLAYRLGQNEVVVAQAQAFVAKWSGGPHFHLVYYQFAQSLKNLNRPLESTSLVDEDFFNHLSQSQGLALRGLLIEDALAQGKTNEAFSYLEVKEKELFDQLDRWTGPIIDRLDNQEELDELIGRNEQNLDLAARLKLRKIHLWVRSGEYDKAQAYLADLLKQGRLSPELYGEFVAAGSFVEEAKLTKPYKIGVILPFSHKNFGPLAEQVLEGLQIGLAQYATADRPLELVLKDSSLGSDNRNQTQQQRREQIGALVRELVLEDHVVAILGPLAKESSIAAGEAAERYKVPVISYSLTENIGEGLPYLFRFQRNNIEEAKAIANYATDYLQARRFVILYNPDKNGFLQMEAFTQEILKANGIIVGVRPIGQRQVDFQEDFLSFTGGFEPVSDADKAEMEKTRDRLDPKVDFDAIYAPVQPYTMNILTQFANLFEADRVYFLAGHDLNRNENQLIDGAERMRFVDSYPISGVNTYLLPFFEEHWRMYNHRPRYRPPTAYGIYGYQSLQILAKLLNEPKNHRREVLRDTLASLKGFEVLTGRVTTTTNRELYQAPKVLKIKANNTVEAF</sequence>
<feature type="domain" description="Leucine-binding protein" evidence="4">
    <location>
        <begin position="299"/>
        <end position="486"/>
    </location>
</feature>
<gene>
    <name evidence="5" type="ORF">A2557_05955</name>
</gene>
<dbReference type="Proteomes" id="UP000177583">
    <property type="component" value="Unassembled WGS sequence"/>
</dbReference>
<dbReference type="SUPFAM" id="SSF53822">
    <property type="entry name" value="Periplasmic binding protein-like I"/>
    <property type="match status" value="1"/>
</dbReference>
<dbReference type="EMBL" id="MFNF01000048">
    <property type="protein sequence ID" value="OGH00272.1"/>
    <property type="molecule type" value="Genomic_DNA"/>
</dbReference>
<dbReference type="PANTHER" id="PTHR30483">
    <property type="entry name" value="LEUCINE-SPECIFIC-BINDING PROTEIN"/>
    <property type="match status" value="1"/>
</dbReference>
<evidence type="ECO:0000256" key="1">
    <source>
        <dbReference type="ARBA" id="ARBA00010062"/>
    </source>
</evidence>
<dbReference type="InterPro" id="IPR028081">
    <property type="entry name" value="Leu-bd"/>
</dbReference>
<feature type="region of interest" description="Disordered" evidence="3">
    <location>
        <begin position="1"/>
        <end position="48"/>
    </location>
</feature>
<dbReference type="PANTHER" id="PTHR30483:SF6">
    <property type="entry name" value="PERIPLASMIC BINDING PROTEIN OF ABC TRANSPORTER FOR NATURAL AMINO ACIDS"/>
    <property type="match status" value="1"/>
</dbReference>
<name>A0A1F6GQ91_9PROT</name>
<dbReference type="InterPro" id="IPR028082">
    <property type="entry name" value="Peripla_BP_I"/>
</dbReference>
<comment type="caution">
    <text evidence="5">The sequence shown here is derived from an EMBL/GenBank/DDBJ whole genome shotgun (WGS) entry which is preliminary data.</text>
</comment>
<dbReference type="InterPro" id="IPR051010">
    <property type="entry name" value="BCAA_transport"/>
</dbReference>
<accession>A0A1F6GQ91</accession>
<evidence type="ECO:0000313" key="5">
    <source>
        <dbReference type="EMBL" id="OGH00272.1"/>
    </source>
</evidence>
<dbReference type="AlphaFoldDB" id="A0A1F6GQ91"/>
<evidence type="ECO:0000256" key="3">
    <source>
        <dbReference type="SAM" id="MobiDB-lite"/>
    </source>
</evidence>
<evidence type="ECO:0000259" key="4">
    <source>
        <dbReference type="Pfam" id="PF13458"/>
    </source>
</evidence>
<protein>
    <recommendedName>
        <fullName evidence="4">Leucine-binding protein domain-containing protein</fullName>
    </recommendedName>
</protein>
<dbReference type="Gene3D" id="3.40.50.2300">
    <property type="match status" value="2"/>
</dbReference>
<evidence type="ECO:0000313" key="6">
    <source>
        <dbReference type="Proteomes" id="UP000177583"/>
    </source>
</evidence>
<proteinExistence type="inferred from homology"/>
<organism evidence="5 6">
    <name type="scientific">Candidatus Lambdaproteobacteria bacterium RIFOXYD2_FULL_56_26</name>
    <dbReference type="NCBI Taxonomy" id="1817773"/>
    <lineage>
        <taxon>Bacteria</taxon>
        <taxon>Pseudomonadati</taxon>
        <taxon>Pseudomonadota</taxon>
        <taxon>Candidatus Lambdaproteobacteria</taxon>
    </lineage>
</organism>
<reference evidence="5 6" key="1">
    <citation type="journal article" date="2016" name="Nat. Commun.">
        <title>Thousands of microbial genomes shed light on interconnected biogeochemical processes in an aquifer system.</title>
        <authorList>
            <person name="Anantharaman K."/>
            <person name="Brown C.T."/>
            <person name="Hug L.A."/>
            <person name="Sharon I."/>
            <person name="Castelle C.J."/>
            <person name="Probst A.J."/>
            <person name="Thomas B.C."/>
            <person name="Singh A."/>
            <person name="Wilkins M.J."/>
            <person name="Karaoz U."/>
            <person name="Brodie E.L."/>
            <person name="Williams K.H."/>
            <person name="Hubbard S.S."/>
            <person name="Banfield J.F."/>
        </authorList>
    </citation>
    <scope>NUCLEOTIDE SEQUENCE [LARGE SCALE GENOMIC DNA]</scope>
</reference>
<comment type="similarity">
    <text evidence="1">Belongs to the leucine-binding protein family.</text>
</comment>
<dbReference type="Pfam" id="PF13458">
    <property type="entry name" value="Peripla_BP_6"/>
    <property type="match status" value="1"/>
</dbReference>